<dbReference type="InterPro" id="IPR036397">
    <property type="entry name" value="RNaseH_sf"/>
</dbReference>
<name>A0A8B6EWZ4_MYTGA</name>
<evidence type="ECO:0000313" key="6">
    <source>
        <dbReference type="EMBL" id="VDI41044.1"/>
    </source>
</evidence>
<evidence type="ECO:0000259" key="4">
    <source>
        <dbReference type="PROSITE" id="PS01180"/>
    </source>
</evidence>
<keyword evidence="7" id="KW-1185">Reference proteome</keyword>
<dbReference type="InterPro" id="IPR000859">
    <property type="entry name" value="CUB_dom"/>
</dbReference>
<dbReference type="Gene3D" id="2.10.25.10">
    <property type="entry name" value="Laminin"/>
    <property type="match status" value="1"/>
</dbReference>
<dbReference type="Gene3D" id="2.60.120.290">
    <property type="entry name" value="Spermadhesin, CUB domain"/>
    <property type="match status" value="1"/>
</dbReference>
<dbReference type="AlphaFoldDB" id="A0A8B6EWZ4"/>
<dbReference type="PROSITE" id="PS50026">
    <property type="entry name" value="EGF_3"/>
    <property type="match status" value="1"/>
</dbReference>
<protein>
    <recommendedName>
        <fullName evidence="8">EGF-like domain-containing protein</fullName>
    </recommendedName>
</protein>
<evidence type="ECO:0000313" key="7">
    <source>
        <dbReference type="Proteomes" id="UP000596742"/>
    </source>
</evidence>
<evidence type="ECO:0008006" key="8">
    <source>
        <dbReference type="Google" id="ProtNLM"/>
    </source>
</evidence>
<keyword evidence="3" id="KW-0245">EGF-like domain</keyword>
<dbReference type="SMART" id="SM00042">
    <property type="entry name" value="CUB"/>
    <property type="match status" value="1"/>
</dbReference>
<feature type="disulfide bond" evidence="3">
    <location>
        <begin position="228"/>
        <end position="237"/>
    </location>
</feature>
<dbReference type="Pfam" id="PF00008">
    <property type="entry name" value="EGF"/>
    <property type="match status" value="1"/>
</dbReference>
<dbReference type="CDD" id="cd00054">
    <property type="entry name" value="EGF_CA"/>
    <property type="match status" value="1"/>
</dbReference>
<dbReference type="InterPro" id="IPR000742">
    <property type="entry name" value="EGF"/>
</dbReference>
<keyword evidence="1" id="KW-0677">Repeat</keyword>
<dbReference type="InterPro" id="IPR035914">
    <property type="entry name" value="Sperma_CUB_dom_sf"/>
</dbReference>
<evidence type="ECO:0000256" key="1">
    <source>
        <dbReference type="ARBA" id="ARBA00022737"/>
    </source>
</evidence>
<comment type="caution">
    <text evidence="3">Lacks conserved residue(s) required for the propagation of feature annotation.</text>
</comment>
<gene>
    <name evidence="6" type="ORF">MGAL_10B070179</name>
</gene>
<feature type="domain" description="CUB" evidence="4">
    <location>
        <begin position="228"/>
        <end position="332"/>
    </location>
</feature>
<dbReference type="Gene3D" id="3.30.420.10">
    <property type="entry name" value="Ribonuclease H-like superfamily/Ribonuclease H"/>
    <property type="match status" value="1"/>
</dbReference>
<dbReference type="PROSITE" id="PS00022">
    <property type="entry name" value="EGF_1"/>
    <property type="match status" value="1"/>
</dbReference>
<dbReference type="PROSITE" id="PS01180">
    <property type="entry name" value="CUB"/>
    <property type="match status" value="1"/>
</dbReference>
<sequence length="332" mass="37387">MAPKRKELSLSPKNAIAALHKAGMKGPDIARQMRHLLPTIYGVLNRFKGRGSLENKERTGRPNLLTPRDTRKLCTTVKSDRKRPLHEITAVFNESREEPVSKRTVQQKLCEEGFKKRVVKNPSDFVLQLMIWGCITYEGVGTITVVTGNINAFKYIEIVDNFVWPVMARHFPADNYIYQGDNAPVHMAKIVKDYIEQNQLHELGPCISNPCFNNGSCTVSENSYNCSCPSGTHGSCCQDLFHQTITSPGYPLNYGNLMSNEWYIDVGIRNTIEIKFTFFNLEKGYDFLKIYNGPSTTYCLVAKLTGLTLPAEVSVMGRYMTMGFTSDSSSTH</sequence>
<accession>A0A8B6EWZ4</accession>
<dbReference type="Pfam" id="PF00431">
    <property type="entry name" value="CUB"/>
    <property type="match status" value="1"/>
</dbReference>
<feature type="domain" description="EGF-like" evidence="5">
    <location>
        <begin position="202"/>
        <end position="238"/>
    </location>
</feature>
<comment type="caution">
    <text evidence="6">The sequence shown here is derived from an EMBL/GenBank/DDBJ whole genome shotgun (WGS) entry which is preliminary data.</text>
</comment>
<dbReference type="OrthoDB" id="3263820at2759"/>
<dbReference type="Proteomes" id="UP000596742">
    <property type="component" value="Unassembled WGS sequence"/>
</dbReference>
<dbReference type="SUPFAM" id="SSF46689">
    <property type="entry name" value="Homeodomain-like"/>
    <property type="match status" value="1"/>
</dbReference>
<dbReference type="EMBL" id="UYJE01005860">
    <property type="protein sequence ID" value="VDI41044.1"/>
    <property type="molecule type" value="Genomic_DNA"/>
</dbReference>
<dbReference type="SUPFAM" id="SSF57196">
    <property type="entry name" value="EGF/Laminin"/>
    <property type="match status" value="1"/>
</dbReference>
<proteinExistence type="predicted"/>
<dbReference type="CDD" id="cd00041">
    <property type="entry name" value="CUB"/>
    <property type="match status" value="1"/>
</dbReference>
<dbReference type="SUPFAM" id="SSF49854">
    <property type="entry name" value="Spermadhesin, CUB domain"/>
    <property type="match status" value="1"/>
</dbReference>
<dbReference type="PANTHER" id="PTHR24251:SF37">
    <property type="entry name" value="CUB DOMAIN-CONTAINING PROTEIN"/>
    <property type="match status" value="1"/>
</dbReference>
<evidence type="ECO:0000259" key="5">
    <source>
        <dbReference type="PROSITE" id="PS50026"/>
    </source>
</evidence>
<evidence type="ECO:0000256" key="3">
    <source>
        <dbReference type="PROSITE-ProRule" id="PRU00076"/>
    </source>
</evidence>
<evidence type="ECO:0000256" key="2">
    <source>
        <dbReference type="ARBA" id="ARBA00023157"/>
    </source>
</evidence>
<keyword evidence="2 3" id="KW-1015">Disulfide bond</keyword>
<organism evidence="6 7">
    <name type="scientific">Mytilus galloprovincialis</name>
    <name type="common">Mediterranean mussel</name>
    <dbReference type="NCBI Taxonomy" id="29158"/>
    <lineage>
        <taxon>Eukaryota</taxon>
        <taxon>Metazoa</taxon>
        <taxon>Spiralia</taxon>
        <taxon>Lophotrochozoa</taxon>
        <taxon>Mollusca</taxon>
        <taxon>Bivalvia</taxon>
        <taxon>Autobranchia</taxon>
        <taxon>Pteriomorphia</taxon>
        <taxon>Mytilida</taxon>
        <taxon>Mytiloidea</taxon>
        <taxon>Mytilidae</taxon>
        <taxon>Mytilinae</taxon>
        <taxon>Mytilus</taxon>
    </lineage>
</organism>
<reference evidence="6" key="1">
    <citation type="submission" date="2018-11" db="EMBL/GenBank/DDBJ databases">
        <authorList>
            <person name="Alioto T."/>
            <person name="Alioto T."/>
        </authorList>
    </citation>
    <scope>NUCLEOTIDE SEQUENCE</scope>
</reference>
<dbReference type="PANTHER" id="PTHR24251">
    <property type="entry name" value="OVOCHYMASE-RELATED"/>
    <property type="match status" value="1"/>
</dbReference>
<dbReference type="InterPro" id="IPR009057">
    <property type="entry name" value="Homeodomain-like_sf"/>
</dbReference>
<dbReference type="GO" id="GO:0003676">
    <property type="term" value="F:nucleic acid binding"/>
    <property type="evidence" value="ECO:0007669"/>
    <property type="project" value="InterPro"/>
</dbReference>